<organism evidence="2 3">
    <name type="scientific">Pseudomonas abietaniphila</name>
    <dbReference type="NCBI Taxonomy" id="89065"/>
    <lineage>
        <taxon>Bacteria</taxon>
        <taxon>Pseudomonadati</taxon>
        <taxon>Pseudomonadota</taxon>
        <taxon>Gammaproteobacteria</taxon>
        <taxon>Pseudomonadales</taxon>
        <taxon>Pseudomonadaceae</taxon>
        <taxon>Pseudomonas</taxon>
    </lineage>
</organism>
<reference evidence="3" key="1">
    <citation type="submission" date="2016-10" db="EMBL/GenBank/DDBJ databases">
        <authorList>
            <person name="Varghese N."/>
            <person name="Submissions S."/>
        </authorList>
    </citation>
    <scope>NUCLEOTIDE SEQUENCE [LARGE SCALE GENOMIC DNA]</scope>
    <source>
        <strain evidence="3">ATCC 700689</strain>
    </source>
</reference>
<keyword evidence="1 2" id="KW-0812">Transmembrane</keyword>
<evidence type="ECO:0000313" key="3">
    <source>
        <dbReference type="Proteomes" id="UP000182894"/>
    </source>
</evidence>
<keyword evidence="1" id="KW-1133">Transmembrane helix</keyword>
<name>A0A1G8G745_9PSED</name>
<accession>A0A1G8G745</accession>
<keyword evidence="1" id="KW-0472">Membrane</keyword>
<dbReference type="EMBL" id="FNCO01000009">
    <property type="protein sequence ID" value="SDH90238.1"/>
    <property type="molecule type" value="Genomic_DNA"/>
</dbReference>
<proteinExistence type="predicted"/>
<sequence length="85" mass="9362">MTHAFSNFFVWREFLIAIQRLLVGVSICLMLLSHAGLQPVRSPVTLAVMGCVGAALTGLRWHGPCVIARQAWHLPKTTQSDLLHA</sequence>
<evidence type="ECO:0000313" key="2">
    <source>
        <dbReference type="EMBL" id="SDH90238.1"/>
    </source>
</evidence>
<evidence type="ECO:0000256" key="1">
    <source>
        <dbReference type="SAM" id="Phobius"/>
    </source>
</evidence>
<protein>
    <submittedName>
        <fullName evidence="2">Transmembrane secretion effector</fullName>
    </submittedName>
</protein>
<feature type="transmembrane region" description="Helical" evidence="1">
    <location>
        <begin position="14"/>
        <end position="32"/>
    </location>
</feature>
<dbReference type="STRING" id="89065.SAMN05216605_10935"/>
<gene>
    <name evidence="2" type="ORF">SAMN05216605_10935</name>
</gene>
<dbReference type="Proteomes" id="UP000182894">
    <property type="component" value="Unassembled WGS sequence"/>
</dbReference>
<dbReference type="AlphaFoldDB" id="A0A1G8G745"/>
<keyword evidence="3" id="KW-1185">Reference proteome</keyword>